<evidence type="ECO:0000313" key="3">
    <source>
        <dbReference type="EMBL" id="SMQ59731.1"/>
    </source>
</evidence>
<dbReference type="RefSeq" id="WP_234989882.1">
    <property type="nucleotide sequence ID" value="NZ_FXWG01000001.1"/>
</dbReference>
<keyword evidence="2" id="KW-1133">Transmembrane helix</keyword>
<sequence>MPVSQNLPRLSQLPLERPAFRLLWVVAGFVALALGVAALLAQVAGDRGIAPVVSSSDIDVGGIEVDVTADSAEEARQKGWEEAQRKAWEKLGGPDISDGQLSGLVSAVVIERERIGPKRYIATLGVIFDRTRAGGYLGRGDQASRSAPMLLLPVTMTAGTYTMYEVRNPWQRAWAEFNPGTSRIDYVRPSGAGGESLLLTYGQTGRRSRIWWRNVLDQFSAADVLVPVARLHYQYPGGPVTGDFTARYGPDSRYLASFTMEADNARELPGMLDQAVRRFDDIYEEALANGKLRPDPTLSLGSGDIDPALQRLIEIGRAIQRRDAGAAEGDDGAETSTSETPDAAPTQAPVVSNNYVVQFASPDAAAIDATLAAVRGTPGVRGAVTTSLAIGGTSVMSVTFGGTLDQLADVLRQRGFTVQQGSNALAISR</sequence>
<evidence type="ECO:0000256" key="2">
    <source>
        <dbReference type="SAM" id="Phobius"/>
    </source>
</evidence>
<keyword evidence="4" id="KW-1185">Reference proteome</keyword>
<name>A0A1Y6EEW9_9SPHN</name>
<feature type="region of interest" description="Disordered" evidence="1">
    <location>
        <begin position="323"/>
        <end position="348"/>
    </location>
</feature>
<evidence type="ECO:0008006" key="5">
    <source>
        <dbReference type="Google" id="ProtNLM"/>
    </source>
</evidence>
<gene>
    <name evidence="3" type="ORF">SAMN06297468_0318</name>
</gene>
<keyword evidence="2" id="KW-0472">Membrane</keyword>
<evidence type="ECO:0000313" key="4">
    <source>
        <dbReference type="Proteomes" id="UP000194420"/>
    </source>
</evidence>
<protein>
    <recommendedName>
        <fullName evidence="5">Heavy-metal-associated domain-containing protein</fullName>
    </recommendedName>
</protein>
<organism evidence="3 4">
    <name type="scientific">Altererythrobacter xiamenensis</name>
    <dbReference type="NCBI Taxonomy" id="1316679"/>
    <lineage>
        <taxon>Bacteria</taxon>
        <taxon>Pseudomonadati</taxon>
        <taxon>Pseudomonadota</taxon>
        <taxon>Alphaproteobacteria</taxon>
        <taxon>Sphingomonadales</taxon>
        <taxon>Erythrobacteraceae</taxon>
        <taxon>Altererythrobacter</taxon>
    </lineage>
</organism>
<reference evidence="4" key="1">
    <citation type="submission" date="2017-04" db="EMBL/GenBank/DDBJ databases">
        <authorList>
            <person name="Varghese N."/>
            <person name="Submissions S."/>
        </authorList>
    </citation>
    <scope>NUCLEOTIDE SEQUENCE [LARGE SCALE GENOMIC DNA]</scope>
</reference>
<dbReference type="Proteomes" id="UP000194420">
    <property type="component" value="Unassembled WGS sequence"/>
</dbReference>
<keyword evidence="2" id="KW-0812">Transmembrane</keyword>
<evidence type="ECO:0000256" key="1">
    <source>
        <dbReference type="SAM" id="MobiDB-lite"/>
    </source>
</evidence>
<dbReference type="EMBL" id="FXWG01000001">
    <property type="protein sequence ID" value="SMQ59731.1"/>
    <property type="molecule type" value="Genomic_DNA"/>
</dbReference>
<proteinExistence type="predicted"/>
<feature type="transmembrane region" description="Helical" evidence="2">
    <location>
        <begin position="20"/>
        <end position="41"/>
    </location>
</feature>
<accession>A0A1Y6EEW9</accession>
<dbReference type="AlphaFoldDB" id="A0A1Y6EEW9"/>